<evidence type="ECO:0000313" key="2">
    <source>
        <dbReference type="Proteomes" id="UP000234420"/>
    </source>
</evidence>
<evidence type="ECO:0000313" key="1">
    <source>
        <dbReference type="EMBL" id="PLC59332.1"/>
    </source>
</evidence>
<keyword evidence="2" id="KW-1185">Reference proteome</keyword>
<dbReference type="GeneID" id="69966027"/>
<name>A0A2N4UWD3_9GAMM</name>
<accession>A0A2N4UWD3</accession>
<sequence length="233" mass="27206">MNTEKKRYLSLTGNSPYSVLKWLQYNKQYQVIEKSIIDDQFLTLVFNDTFRKKIAADIEKANDICTRYRTSLLKVLDVVCEKFPIITISRKGVSSFVITLVVNKSIELTTEALTLEKAFEDARVLNKSYNCAHFADVTYIGSWFYELPINKQLTILYKTIIGDFGENYYSPTMDLLEKKRIEHNIVVGTKSYDYFIDNITGMKVYNPYRLTSEPASRYGRCYLDWYQNVEKEG</sequence>
<protein>
    <submittedName>
        <fullName evidence="1">Uncharacterized protein</fullName>
    </submittedName>
</protein>
<gene>
    <name evidence="1" type="ORF">CIK00_03420</name>
</gene>
<organism evidence="1 2">
    <name type="scientific">Photobacterium carnosum</name>
    <dbReference type="NCBI Taxonomy" id="2023717"/>
    <lineage>
        <taxon>Bacteria</taxon>
        <taxon>Pseudomonadati</taxon>
        <taxon>Pseudomonadota</taxon>
        <taxon>Gammaproteobacteria</taxon>
        <taxon>Vibrionales</taxon>
        <taxon>Vibrionaceae</taxon>
        <taxon>Photobacterium</taxon>
    </lineage>
</organism>
<dbReference type="RefSeq" id="WP_101767534.1">
    <property type="nucleotide sequence ID" value="NZ_BPPU01000003.1"/>
</dbReference>
<comment type="caution">
    <text evidence="1">The sequence shown here is derived from an EMBL/GenBank/DDBJ whole genome shotgun (WGS) entry which is preliminary data.</text>
</comment>
<dbReference type="EMBL" id="NPIB01000002">
    <property type="protein sequence ID" value="PLC59332.1"/>
    <property type="molecule type" value="Genomic_DNA"/>
</dbReference>
<proteinExistence type="predicted"/>
<reference evidence="1 2" key="1">
    <citation type="journal article" date="2018" name="Syst. Appl. Microbiol.">
        <title>Photobacterium carnosum sp. nov., isolated from spoiled modified atmosphere packaged poultry meat.</title>
        <authorList>
            <person name="Hilgarth M."/>
            <person name="Fuertes S."/>
            <person name="Ehrmann M."/>
            <person name="Vogel R.F."/>
        </authorList>
    </citation>
    <scope>NUCLEOTIDE SEQUENCE [LARGE SCALE GENOMIC DNA]</scope>
    <source>
        <strain evidence="1 2">TMW 2.2021</strain>
    </source>
</reference>
<dbReference type="Proteomes" id="UP000234420">
    <property type="component" value="Unassembled WGS sequence"/>
</dbReference>
<dbReference type="AlphaFoldDB" id="A0A2N4UWD3"/>